<keyword evidence="10 13" id="KW-0496">Mitochondrion</keyword>
<keyword evidence="11" id="KW-0472">Membrane</keyword>
<comment type="function">
    <text evidence="13">Component of the ubiquinol-cytochrome c oxidoreductase, a multisubunit transmembrane complex that is part of the mitochondrial electron transport chain which drives oxidative phosphorylation. The complex plays an important role in the uptake of multiple carbon sources present in different host niches.</text>
</comment>
<evidence type="ECO:0000256" key="10">
    <source>
        <dbReference type="ARBA" id="ARBA00023128"/>
    </source>
</evidence>
<organism evidence="14 15">
    <name type="scientific">Aquatica leii</name>
    <dbReference type="NCBI Taxonomy" id="1421715"/>
    <lineage>
        <taxon>Eukaryota</taxon>
        <taxon>Metazoa</taxon>
        <taxon>Ecdysozoa</taxon>
        <taxon>Arthropoda</taxon>
        <taxon>Hexapoda</taxon>
        <taxon>Insecta</taxon>
        <taxon>Pterygota</taxon>
        <taxon>Neoptera</taxon>
        <taxon>Endopterygota</taxon>
        <taxon>Coleoptera</taxon>
        <taxon>Polyphaga</taxon>
        <taxon>Elateriformia</taxon>
        <taxon>Elateroidea</taxon>
        <taxon>Lampyridae</taxon>
        <taxon>Luciolinae</taxon>
        <taxon>Aquatica</taxon>
    </lineage>
</organism>
<evidence type="ECO:0000256" key="4">
    <source>
        <dbReference type="ARBA" id="ARBA00022448"/>
    </source>
</evidence>
<dbReference type="EMBL" id="JARPUR010000001">
    <property type="protein sequence ID" value="KAK4886194.1"/>
    <property type="molecule type" value="Genomic_DNA"/>
</dbReference>
<keyword evidence="15" id="KW-1185">Reference proteome</keyword>
<keyword evidence="6" id="KW-0812">Transmembrane</keyword>
<dbReference type="PANTHER" id="PTHR12119:SF2">
    <property type="entry name" value="CYTOCHROME B-C1 COMPLEX SUBUNIT 8"/>
    <property type="match status" value="1"/>
</dbReference>
<dbReference type="InterPro" id="IPR036642">
    <property type="entry name" value="Cyt_bc1_su8_sf"/>
</dbReference>
<dbReference type="SUPFAM" id="SSF81508">
    <property type="entry name" value="Ubiquinone-binding protein QP-C of cytochrome bc1 complex (Ubiquinol-cytochrome c reductase)"/>
    <property type="match status" value="1"/>
</dbReference>
<protein>
    <recommendedName>
        <fullName evidence="3 13">Cytochrome b-c1 complex subunit 8</fullName>
    </recommendedName>
    <alternativeName>
        <fullName evidence="13">Complex III subunit 8</fullName>
    </alternativeName>
</protein>
<evidence type="ECO:0000256" key="3">
    <source>
        <dbReference type="ARBA" id="ARBA00016324"/>
    </source>
</evidence>
<sequence length="148" mass="16707">MPKSTRPSPSTHSVSIRLAQEAERARRINETVARRKATDHEMNVDDQQTRPVNTAIAVSSTLKLVIMGHGFGELYKLRSIVTYALSPFEQRAFAGIISKGLPNVFKRTMDNIFYVLPPTLGAYLIYTSVERAHAQSLRKNPDDYKDEE</sequence>
<dbReference type="Gene3D" id="1.20.5.210">
    <property type="entry name" value="Cytochrome b-c1 complex subunit 8"/>
    <property type="match status" value="1"/>
</dbReference>
<evidence type="ECO:0000256" key="8">
    <source>
        <dbReference type="ARBA" id="ARBA00022982"/>
    </source>
</evidence>
<dbReference type="AlphaFoldDB" id="A0AAN7PGZ2"/>
<proteinExistence type="inferred from homology"/>
<accession>A0AAN7PGZ2</accession>
<comment type="subcellular location">
    <subcellularLocation>
        <location evidence="1 13">Mitochondrion inner membrane</location>
        <topology evidence="1 13">Single-pass membrane protein</topology>
    </subcellularLocation>
</comment>
<evidence type="ECO:0000256" key="7">
    <source>
        <dbReference type="ARBA" id="ARBA00022792"/>
    </source>
</evidence>
<name>A0AAN7PGZ2_9COLE</name>
<evidence type="ECO:0000256" key="2">
    <source>
        <dbReference type="ARBA" id="ARBA00007668"/>
    </source>
</evidence>
<dbReference type="InterPro" id="IPR004205">
    <property type="entry name" value="Cyt_bc1_su8"/>
</dbReference>
<evidence type="ECO:0000256" key="9">
    <source>
        <dbReference type="ARBA" id="ARBA00022989"/>
    </source>
</evidence>
<keyword evidence="7 13" id="KW-0999">Mitochondrion inner membrane</keyword>
<reference evidence="15" key="1">
    <citation type="submission" date="2023-01" db="EMBL/GenBank/DDBJ databases">
        <title>Key to firefly adult light organ development and bioluminescence: homeobox transcription factors regulate luciferase expression and transportation to peroxisome.</title>
        <authorList>
            <person name="Fu X."/>
        </authorList>
    </citation>
    <scope>NUCLEOTIDE SEQUENCE [LARGE SCALE GENOMIC DNA]</scope>
</reference>
<evidence type="ECO:0000256" key="5">
    <source>
        <dbReference type="ARBA" id="ARBA00022660"/>
    </source>
</evidence>
<evidence type="ECO:0000256" key="13">
    <source>
        <dbReference type="RuleBase" id="RU368118"/>
    </source>
</evidence>
<comment type="similarity">
    <text evidence="2 13">Belongs to the UQCRQ/QCR8 family.</text>
</comment>
<gene>
    <name evidence="14" type="ORF">RN001_002465</name>
</gene>
<dbReference type="GO" id="GO:0005743">
    <property type="term" value="C:mitochondrial inner membrane"/>
    <property type="evidence" value="ECO:0007669"/>
    <property type="project" value="UniProtKB-SubCell"/>
</dbReference>
<evidence type="ECO:0000256" key="12">
    <source>
        <dbReference type="ARBA" id="ARBA00047105"/>
    </source>
</evidence>
<dbReference type="Proteomes" id="UP001353858">
    <property type="component" value="Unassembled WGS sequence"/>
</dbReference>
<evidence type="ECO:0000256" key="11">
    <source>
        <dbReference type="ARBA" id="ARBA00023136"/>
    </source>
</evidence>
<evidence type="ECO:0000256" key="6">
    <source>
        <dbReference type="ARBA" id="ARBA00022692"/>
    </source>
</evidence>
<evidence type="ECO:0000313" key="14">
    <source>
        <dbReference type="EMBL" id="KAK4886194.1"/>
    </source>
</evidence>
<evidence type="ECO:0000313" key="15">
    <source>
        <dbReference type="Proteomes" id="UP001353858"/>
    </source>
</evidence>
<evidence type="ECO:0000256" key="1">
    <source>
        <dbReference type="ARBA" id="ARBA00004434"/>
    </source>
</evidence>
<keyword evidence="4 13" id="KW-0813">Transport</keyword>
<dbReference type="GO" id="GO:0006122">
    <property type="term" value="P:mitochondrial electron transport, ubiquinol to cytochrome c"/>
    <property type="evidence" value="ECO:0007669"/>
    <property type="project" value="UniProtKB-UniRule"/>
</dbReference>
<keyword evidence="8 13" id="KW-0249">Electron transport</keyword>
<dbReference type="PANTHER" id="PTHR12119">
    <property type="entry name" value="UBIQUINOL-CYTOCHROME C REDUCTASE COMPLEX UBIQUINONE-BINDING PROTEIN QP-C"/>
    <property type="match status" value="1"/>
</dbReference>
<keyword evidence="9" id="KW-1133">Transmembrane helix</keyword>
<comment type="caution">
    <text evidence="14">The sequence shown here is derived from an EMBL/GenBank/DDBJ whole genome shotgun (WGS) entry which is preliminary data.</text>
</comment>
<comment type="subunit">
    <text evidence="12 13">Component of the ubiquinol-cytochrome c oxidoreductase (cytochrome b-c1 complex, complex III, CIII), a multisubunit enzyme composed of 11 subunits. The complex is composed of 3 respiratory subunits cytochrome b, cytochrome c1 and Rieske protein UQCRFS1, 2 core protein subunits UQCRC1/QCR1 and UQCRC2/QCR2, and 6 low-molecular weight protein subunits UQCRH/QCR6, UQCRB/QCR7, UQCRQ/QCR8, UQCR10/QCR9, UQCR11/QCR10 and subunit 9, the cleavage product of Rieske protein UQCRFS1. The complex exists as an obligatory dimer and forms supercomplexes (SCs) in the inner mitochondrial membrane with NADH-ubiquinone oxidoreductase (complex I, CI) and cytochrome c oxidase (complex IV, CIV), resulting in different assemblies (supercomplex SCI(1)III(2)IV(1) and megacomplex MCI(2)III(2)IV(2)). Interacts with UQCC6.</text>
</comment>
<dbReference type="FunFam" id="1.20.5.210:FF:000001">
    <property type="entry name" value="Cytochrome b-c1 complex subunit 8"/>
    <property type="match status" value="1"/>
</dbReference>
<dbReference type="Pfam" id="PF02939">
    <property type="entry name" value="UcrQ"/>
    <property type="match status" value="1"/>
</dbReference>
<keyword evidence="5 13" id="KW-0679">Respiratory chain</keyword>
<dbReference type="GO" id="GO:0045275">
    <property type="term" value="C:respiratory chain complex III"/>
    <property type="evidence" value="ECO:0007669"/>
    <property type="project" value="UniProtKB-UniRule"/>
</dbReference>